<proteinExistence type="predicted"/>
<organism evidence="2 3">
    <name type="scientific">Actinokineospora auranticolor</name>
    <dbReference type="NCBI Taxonomy" id="155976"/>
    <lineage>
        <taxon>Bacteria</taxon>
        <taxon>Bacillati</taxon>
        <taxon>Actinomycetota</taxon>
        <taxon>Actinomycetes</taxon>
        <taxon>Pseudonocardiales</taxon>
        <taxon>Pseudonocardiaceae</taxon>
        <taxon>Actinokineospora</taxon>
    </lineage>
</organism>
<evidence type="ECO:0000313" key="3">
    <source>
        <dbReference type="Proteomes" id="UP000239203"/>
    </source>
</evidence>
<feature type="region of interest" description="Disordered" evidence="1">
    <location>
        <begin position="123"/>
        <end position="147"/>
    </location>
</feature>
<sequence length="147" mass="15402">MPAEFAIGPEVSGLVEPGRLAGTSAYRAGGGPAPRATSAEVSVQMSLTCAKESRWRTLYASYAGAFGSPCPKYSLVSSVARTRVADRSVSTASMVTSTSDLVYPRDVVVSVNARTSSNFRAWTAKRPRSASEATATADAPRHAANTR</sequence>
<protein>
    <submittedName>
        <fullName evidence="2">Uncharacterized protein</fullName>
    </submittedName>
</protein>
<comment type="caution">
    <text evidence="2">The sequence shown here is derived from an EMBL/GenBank/DDBJ whole genome shotgun (WGS) entry which is preliminary data.</text>
</comment>
<evidence type="ECO:0000313" key="2">
    <source>
        <dbReference type="EMBL" id="PPK65673.1"/>
    </source>
</evidence>
<dbReference type="EMBL" id="PTIX01000013">
    <property type="protein sequence ID" value="PPK65673.1"/>
    <property type="molecule type" value="Genomic_DNA"/>
</dbReference>
<evidence type="ECO:0000256" key="1">
    <source>
        <dbReference type="SAM" id="MobiDB-lite"/>
    </source>
</evidence>
<dbReference type="Proteomes" id="UP000239203">
    <property type="component" value="Unassembled WGS sequence"/>
</dbReference>
<reference evidence="2 3" key="1">
    <citation type="submission" date="2018-02" db="EMBL/GenBank/DDBJ databases">
        <title>Genomic Encyclopedia of Archaeal and Bacterial Type Strains, Phase II (KMG-II): from individual species to whole genera.</title>
        <authorList>
            <person name="Goeker M."/>
        </authorList>
    </citation>
    <scope>NUCLEOTIDE SEQUENCE [LARGE SCALE GENOMIC DNA]</scope>
    <source>
        <strain evidence="2 3">YU 961-1</strain>
    </source>
</reference>
<keyword evidence="3" id="KW-1185">Reference proteome</keyword>
<name>A0A2S6GKG6_9PSEU</name>
<dbReference type="AlphaFoldDB" id="A0A2S6GKG6"/>
<feature type="compositionally biased region" description="Low complexity" evidence="1">
    <location>
        <begin position="133"/>
        <end position="147"/>
    </location>
</feature>
<accession>A0A2S6GKG6</accession>
<gene>
    <name evidence="2" type="ORF">CLV40_113157</name>
</gene>